<dbReference type="PANTHER" id="PTHR27006">
    <property type="entry name" value="PROMASTIGOTE SURFACE ANTIGEN PROTEIN PSA"/>
    <property type="match status" value="1"/>
</dbReference>
<proteinExistence type="predicted"/>
<accession>A0AA88VN63</accession>
<sequence>MSSVPDSAKLAHALAESAWKHWQKGSAFDVIDPVFEAGSNSIRDMVRYLHIGLLCVQENVAVRPTIASVILMLSSSSLSLSLKVPSEPAFFMHSSIDPEMPQIRENNSATNESNRSKKDGKLPVVGDYNSGMDLSTQTTNEDPIFELCPRWAGSCNKTQSRHVLLASNVIREKVSLQEKSSPNSSNAVAFEDLSQPLGCKAAGFVLVNPSRKLLNNRLKLASISGTDMNGARYVLDLDRGFTTGSGNGIALGIIATFHC</sequence>
<dbReference type="Proteomes" id="UP001188597">
    <property type="component" value="Unassembled WGS sequence"/>
</dbReference>
<evidence type="ECO:0000313" key="3">
    <source>
        <dbReference type="Proteomes" id="UP001188597"/>
    </source>
</evidence>
<dbReference type="AlphaFoldDB" id="A0AA88VN63"/>
<reference evidence="2" key="1">
    <citation type="submission" date="2022-12" db="EMBL/GenBank/DDBJ databases">
        <title>Draft genome assemblies for two species of Escallonia (Escalloniales).</title>
        <authorList>
            <person name="Chanderbali A."/>
            <person name="Dervinis C."/>
            <person name="Anghel I."/>
            <person name="Soltis D."/>
            <person name="Soltis P."/>
            <person name="Zapata F."/>
        </authorList>
    </citation>
    <scope>NUCLEOTIDE SEQUENCE</scope>
    <source>
        <strain evidence="2">UCBG64.0493</strain>
        <tissue evidence="2">Leaf</tissue>
    </source>
</reference>
<organism evidence="2 3">
    <name type="scientific">Escallonia herrerae</name>
    <dbReference type="NCBI Taxonomy" id="1293975"/>
    <lineage>
        <taxon>Eukaryota</taxon>
        <taxon>Viridiplantae</taxon>
        <taxon>Streptophyta</taxon>
        <taxon>Embryophyta</taxon>
        <taxon>Tracheophyta</taxon>
        <taxon>Spermatophyta</taxon>
        <taxon>Magnoliopsida</taxon>
        <taxon>eudicotyledons</taxon>
        <taxon>Gunneridae</taxon>
        <taxon>Pentapetalae</taxon>
        <taxon>asterids</taxon>
        <taxon>campanulids</taxon>
        <taxon>Escalloniales</taxon>
        <taxon>Escalloniaceae</taxon>
        <taxon>Escallonia</taxon>
    </lineage>
</organism>
<comment type="caution">
    <text evidence="2">The sequence shown here is derived from an EMBL/GenBank/DDBJ whole genome shotgun (WGS) entry which is preliminary data.</text>
</comment>
<dbReference type="PANTHER" id="PTHR27006:SF616">
    <property type="entry name" value="CYSTEINE-RICH RECEPTOR-LIKE PROTEIN KINASE 10"/>
    <property type="match status" value="1"/>
</dbReference>
<gene>
    <name evidence="2" type="ORF">RJ639_011858</name>
</gene>
<name>A0AA88VN63_9ASTE</name>
<evidence type="ECO:0000313" key="2">
    <source>
        <dbReference type="EMBL" id="KAK3010219.1"/>
    </source>
</evidence>
<keyword evidence="3" id="KW-1185">Reference proteome</keyword>
<dbReference type="EMBL" id="JAVXUP010001566">
    <property type="protein sequence ID" value="KAK3010219.1"/>
    <property type="molecule type" value="Genomic_DNA"/>
</dbReference>
<feature type="compositionally biased region" description="Polar residues" evidence="1">
    <location>
        <begin position="104"/>
        <end position="113"/>
    </location>
</feature>
<protein>
    <submittedName>
        <fullName evidence="2">Uncharacterized protein</fullName>
    </submittedName>
</protein>
<evidence type="ECO:0000256" key="1">
    <source>
        <dbReference type="SAM" id="MobiDB-lite"/>
    </source>
</evidence>
<feature type="region of interest" description="Disordered" evidence="1">
    <location>
        <begin position="101"/>
        <end position="129"/>
    </location>
</feature>